<dbReference type="InterPro" id="IPR053737">
    <property type="entry name" value="Type_II_TA_Toxin"/>
</dbReference>
<dbReference type="InterPro" id="IPR006440">
    <property type="entry name" value="Doc"/>
</dbReference>
<dbReference type="PIRSF" id="PIRSF018297">
    <property type="entry name" value="Doc"/>
    <property type="match status" value="1"/>
</dbReference>
<sequence>MSDIEFLSAEQVCDIQKVTLSMAPSSNIGLIEGAVNRIINEYLYNGTSDIFELAALYLIAIAKAHAFPDANKRTAYQAALMFLDLNGIFISESDSLIEITVKAAKGTTNIQEIVKVLKHNTEQMD</sequence>
<evidence type="ECO:0000313" key="3">
    <source>
        <dbReference type="Proteomes" id="UP000054908"/>
    </source>
</evidence>
<dbReference type="SUPFAM" id="SSF140931">
    <property type="entry name" value="Fic-like"/>
    <property type="match status" value="1"/>
</dbReference>
<evidence type="ECO:0000313" key="2">
    <source>
        <dbReference type="EMBL" id="KTD24654.1"/>
    </source>
</evidence>
<dbReference type="Proteomes" id="UP000054908">
    <property type="component" value="Unassembled WGS sequence"/>
</dbReference>
<dbReference type="InterPro" id="IPR003812">
    <property type="entry name" value="Fido"/>
</dbReference>
<reference evidence="2 3" key="1">
    <citation type="submission" date="2015-11" db="EMBL/GenBank/DDBJ databases">
        <title>Genomic analysis of 38 Legionella species identifies large and diverse effector repertoires.</title>
        <authorList>
            <person name="Burstein D."/>
            <person name="Amaro F."/>
            <person name="Zusman T."/>
            <person name="Lifshitz Z."/>
            <person name="Cohen O."/>
            <person name="Gilbert J.A."/>
            <person name="Pupko T."/>
            <person name="Shuman H.A."/>
            <person name="Segal G."/>
        </authorList>
    </citation>
    <scope>NUCLEOTIDE SEQUENCE [LARGE SCALE GENOMIC DNA]</scope>
    <source>
        <strain evidence="2 3">PX-1-G2-E2</strain>
    </source>
</reference>
<dbReference type="AlphaFoldDB" id="A0A0W0VXM4"/>
<dbReference type="EMBL" id="LNYL01000050">
    <property type="protein sequence ID" value="KTD24654.1"/>
    <property type="molecule type" value="Genomic_DNA"/>
</dbReference>
<dbReference type="OrthoDB" id="9802752at2"/>
<dbReference type="Gene3D" id="1.20.120.1870">
    <property type="entry name" value="Fic/DOC protein, Fido domain"/>
    <property type="match status" value="1"/>
</dbReference>
<feature type="domain" description="Fido" evidence="1">
    <location>
        <begin position="7"/>
        <end position="119"/>
    </location>
</feature>
<dbReference type="PATRIC" id="fig|466.6.peg.2926"/>
<dbReference type="Pfam" id="PF02661">
    <property type="entry name" value="Fic"/>
    <property type="match status" value="1"/>
</dbReference>
<dbReference type="InterPro" id="IPR036597">
    <property type="entry name" value="Fido-like_dom_sf"/>
</dbReference>
<comment type="caution">
    <text evidence="2">The sequence shown here is derived from an EMBL/GenBank/DDBJ whole genome shotgun (WGS) entry which is preliminary data.</text>
</comment>
<dbReference type="NCBIfam" id="TIGR01550">
    <property type="entry name" value="DOC_P1"/>
    <property type="match status" value="1"/>
</dbReference>
<dbReference type="GO" id="GO:0016301">
    <property type="term" value="F:kinase activity"/>
    <property type="evidence" value="ECO:0007669"/>
    <property type="project" value="InterPro"/>
</dbReference>
<dbReference type="PANTHER" id="PTHR39426:SF1">
    <property type="entry name" value="HOMOLOGY TO DEATH-ON-CURING PROTEIN OF PHAGE P1"/>
    <property type="match status" value="1"/>
</dbReference>
<proteinExistence type="predicted"/>
<dbReference type="RefSeq" id="WP_058453418.1">
    <property type="nucleotide sequence ID" value="NZ_CAAAIB010000019.1"/>
</dbReference>
<gene>
    <name evidence="2" type="ORF">Lmac_2741</name>
</gene>
<organism evidence="2 3">
    <name type="scientific">Legionella maceachernii</name>
    <dbReference type="NCBI Taxonomy" id="466"/>
    <lineage>
        <taxon>Bacteria</taxon>
        <taxon>Pseudomonadati</taxon>
        <taxon>Pseudomonadota</taxon>
        <taxon>Gammaproteobacteria</taxon>
        <taxon>Legionellales</taxon>
        <taxon>Legionellaceae</taxon>
        <taxon>Legionella</taxon>
    </lineage>
</organism>
<name>A0A0W0VXM4_9GAMM</name>
<dbReference type="PANTHER" id="PTHR39426">
    <property type="entry name" value="HOMOLOGY TO DEATH-ON-CURING PROTEIN OF PHAGE P1"/>
    <property type="match status" value="1"/>
</dbReference>
<evidence type="ECO:0000259" key="1">
    <source>
        <dbReference type="PROSITE" id="PS51459"/>
    </source>
</evidence>
<keyword evidence="3" id="KW-1185">Reference proteome</keyword>
<accession>A0A0W0VXM4</accession>
<protein>
    <submittedName>
        <fullName evidence="2">Prophage maintenance system killer protein</fullName>
    </submittedName>
</protein>
<dbReference type="PROSITE" id="PS51459">
    <property type="entry name" value="FIDO"/>
    <property type="match status" value="1"/>
</dbReference>